<keyword evidence="7" id="KW-1185">Reference proteome</keyword>
<gene>
    <name evidence="6" type="ORF">ADN00_02310</name>
</gene>
<dbReference type="Proteomes" id="UP000050417">
    <property type="component" value="Unassembled WGS sequence"/>
</dbReference>
<dbReference type="AlphaFoldDB" id="A0A0P6XW64"/>
<evidence type="ECO:0000313" key="6">
    <source>
        <dbReference type="EMBL" id="KPL79653.1"/>
    </source>
</evidence>
<dbReference type="PANTHER" id="PTHR44943">
    <property type="entry name" value="CELLULOSE SYNTHASE OPERON PROTEIN C"/>
    <property type="match status" value="1"/>
</dbReference>
<feature type="region of interest" description="Disordered" evidence="4">
    <location>
        <begin position="42"/>
        <end position="68"/>
    </location>
</feature>
<dbReference type="Pfam" id="PF13529">
    <property type="entry name" value="Peptidase_C39_2"/>
    <property type="match status" value="1"/>
</dbReference>
<dbReference type="InterPro" id="IPR051685">
    <property type="entry name" value="Ycf3/AcsC/BcsC/TPR_MFPF"/>
</dbReference>
<feature type="domain" description="Peptidase C39-like" evidence="5">
    <location>
        <begin position="113"/>
        <end position="236"/>
    </location>
</feature>
<dbReference type="Gene3D" id="1.25.40.10">
    <property type="entry name" value="Tetratricopeptide repeat domain"/>
    <property type="match status" value="2"/>
</dbReference>
<reference evidence="6 7" key="1">
    <citation type="submission" date="2015-07" db="EMBL/GenBank/DDBJ databases">
        <title>Genome sequence of Ornatilinea apprima DSM 23815.</title>
        <authorList>
            <person name="Hemp J."/>
            <person name="Ward L.M."/>
            <person name="Pace L.A."/>
            <person name="Fischer W.W."/>
        </authorList>
    </citation>
    <scope>NUCLEOTIDE SEQUENCE [LARGE SCALE GENOMIC DNA]</scope>
    <source>
        <strain evidence="6 7">P3M-1</strain>
    </source>
</reference>
<keyword evidence="1" id="KW-0677">Repeat</keyword>
<proteinExistence type="predicted"/>
<dbReference type="STRING" id="1134406.ADN00_02310"/>
<dbReference type="SMART" id="SM00028">
    <property type="entry name" value="TPR"/>
    <property type="match status" value="2"/>
</dbReference>
<dbReference type="InterPro" id="IPR019734">
    <property type="entry name" value="TPR_rpt"/>
</dbReference>
<dbReference type="Pfam" id="PF13432">
    <property type="entry name" value="TPR_16"/>
    <property type="match status" value="1"/>
</dbReference>
<evidence type="ECO:0000256" key="3">
    <source>
        <dbReference type="PROSITE-ProRule" id="PRU00339"/>
    </source>
</evidence>
<name>A0A0P6XW64_9CHLR</name>
<feature type="compositionally biased region" description="Low complexity" evidence="4">
    <location>
        <begin position="56"/>
        <end position="68"/>
    </location>
</feature>
<dbReference type="InterPro" id="IPR011990">
    <property type="entry name" value="TPR-like_helical_dom_sf"/>
</dbReference>
<dbReference type="EMBL" id="LGCL01000010">
    <property type="protein sequence ID" value="KPL79653.1"/>
    <property type="molecule type" value="Genomic_DNA"/>
</dbReference>
<evidence type="ECO:0000256" key="2">
    <source>
        <dbReference type="ARBA" id="ARBA00022803"/>
    </source>
</evidence>
<evidence type="ECO:0000256" key="4">
    <source>
        <dbReference type="SAM" id="MobiDB-lite"/>
    </source>
</evidence>
<comment type="caution">
    <text evidence="6">The sequence shown here is derived from an EMBL/GenBank/DDBJ whole genome shotgun (WGS) entry which is preliminary data.</text>
</comment>
<dbReference type="PROSITE" id="PS50005">
    <property type="entry name" value="TPR"/>
    <property type="match status" value="1"/>
</dbReference>
<sequence length="419" mass="46554">MVIAGAALSRTPAVRNRLDWRIDLALTQLRFKLDPVGALPTPQTSGLPLPPPQVNTTSISPTPPATASVAAPGLTQAPLPTATPTLEPTPTFPPLPAKAILTPPPMRAGDAQDWNNCGPATLALNLRFYGWGGDQYTISDVIKPIRADRNVNVEDMTAYVNEEAAPLRALFRVGGSLEQVKRLLANGFPVMIEVGFVLPADAQGITGPSDDRWTGHYLFVTGYDDDRQLFIVQDVYEGGNHVVTYQDADKRWQAFNRVYILIYQPEREAELQSLLASDWDARSNRQNALKQAQAETRTEPRNAFAWFNLGTNLVYFERYAEAAEAYNQARQIGLPQRMLRYQFGPFLAYFHAGMFEELNTIADYALEVTPNSEEGLLWKGWALYRQGLSQEALQSFQKALEARPGYGDASYAIQFVLEN</sequence>
<protein>
    <recommendedName>
        <fullName evidence="5">Peptidase C39-like domain-containing protein</fullName>
    </recommendedName>
</protein>
<dbReference type="Gene3D" id="3.90.70.10">
    <property type="entry name" value="Cysteine proteinases"/>
    <property type="match status" value="1"/>
</dbReference>
<keyword evidence="2 3" id="KW-0802">TPR repeat</keyword>
<dbReference type="PANTHER" id="PTHR44943:SF8">
    <property type="entry name" value="TPR REPEAT-CONTAINING PROTEIN MJ0263"/>
    <property type="match status" value="1"/>
</dbReference>
<dbReference type="SUPFAM" id="SSF48452">
    <property type="entry name" value="TPR-like"/>
    <property type="match status" value="1"/>
</dbReference>
<dbReference type="InterPro" id="IPR039564">
    <property type="entry name" value="Peptidase_C39-like"/>
</dbReference>
<evidence type="ECO:0000313" key="7">
    <source>
        <dbReference type="Proteomes" id="UP000050417"/>
    </source>
</evidence>
<dbReference type="PATRIC" id="fig|1134406.4.peg.2678"/>
<accession>A0A0P6XW64</accession>
<evidence type="ECO:0000259" key="5">
    <source>
        <dbReference type="Pfam" id="PF13529"/>
    </source>
</evidence>
<feature type="repeat" description="TPR" evidence="3">
    <location>
        <begin position="373"/>
        <end position="406"/>
    </location>
</feature>
<evidence type="ECO:0000256" key="1">
    <source>
        <dbReference type="ARBA" id="ARBA00022737"/>
    </source>
</evidence>
<organism evidence="6 7">
    <name type="scientific">Ornatilinea apprima</name>
    <dbReference type="NCBI Taxonomy" id="1134406"/>
    <lineage>
        <taxon>Bacteria</taxon>
        <taxon>Bacillati</taxon>
        <taxon>Chloroflexota</taxon>
        <taxon>Anaerolineae</taxon>
        <taxon>Anaerolineales</taxon>
        <taxon>Anaerolineaceae</taxon>
        <taxon>Ornatilinea</taxon>
    </lineage>
</organism>